<protein>
    <submittedName>
        <fullName evidence="2">Uncharacterized protein</fullName>
    </submittedName>
</protein>
<gene>
    <name evidence="2" type="ORF">I7I51_01435</name>
</gene>
<feature type="region of interest" description="Disordered" evidence="1">
    <location>
        <begin position="1"/>
        <end position="28"/>
    </location>
</feature>
<feature type="compositionally biased region" description="Basic residues" evidence="1">
    <location>
        <begin position="1"/>
        <end position="10"/>
    </location>
</feature>
<proteinExistence type="predicted"/>
<accession>A0A8A1MCP8</accession>
<name>A0A8A1MCP8_AJECA</name>
<evidence type="ECO:0000256" key="1">
    <source>
        <dbReference type="SAM" id="MobiDB-lite"/>
    </source>
</evidence>
<feature type="compositionally biased region" description="Basic and acidic residues" evidence="1">
    <location>
        <begin position="11"/>
        <end position="20"/>
    </location>
</feature>
<dbReference type="OrthoDB" id="10420489at2759"/>
<reference evidence="2" key="1">
    <citation type="submission" date="2021-01" db="EMBL/GenBank/DDBJ databases">
        <title>Chromosome-level genome assembly of a human fungal pathogen reveals clustering of transcriptionally co-regulated genes.</title>
        <authorList>
            <person name="Voorhies M."/>
            <person name="Cohen S."/>
            <person name="Shea T.P."/>
            <person name="Petrus S."/>
            <person name="Munoz J.F."/>
            <person name="Poplawski S."/>
            <person name="Goldman W.E."/>
            <person name="Michael T."/>
            <person name="Cuomo C.A."/>
            <person name="Sil A."/>
            <person name="Beyhan S."/>
        </authorList>
    </citation>
    <scope>NUCLEOTIDE SEQUENCE</scope>
    <source>
        <strain evidence="2">WU24</strain>
    </source>
</reference>
<evidence type="ECO:0000313" key="3">
    <source>
        <dbReference type="Proteomes" id="UP000663671"/>
    </source>
</evidence>
<organism evidence="2 3">
    <name type="scientific">Ajellomyces capsulatus</name>
    <name type="common">Darling's disease fungus</name>
    <name type="synonym">Histoplasma capsulatum</name>
    <dbReference type="NCBI Taxonomy" id="5037"/>
    <lineage>
        <taxon>Eukaryota</taxon>
        <taxon>Fungi</taxon>
        <taxon>Dikarya</taxon>
        <taxon>Ascomycota</taxon>
        <taxon>Pezizomycotina</taxon>
        <taxon>Eurotiomycetes</taxon>
        <taxon>Eurotiomycetidae</taxon>
        <taxon>Onygenales</taxon>
        <taxon>Ajellomycetaceae</taxon>
        <taxon>Histoplasma</taxon>
    </lineage>
</organism>
<dbReference type="VEuPathDB" id="FungiDB:I7I51_01435"/>
<dbReference type="Proteomes" id="UP000663671">
    <property type="component" value="Chromosome 1"/>
</dbReference>
<dbReference type="AlphaFoldDB" id="A0A8A1MCP8"/>
<evidence type="ECO:0000313" key="2">
    <source>
        <dbReference type="EMBL" id="QSS64368.1"/>
    </source>
</evidence>
<dbReference type="EMBL" id="CP069114">
    <property type="protein sequence ID" value="QSS64368.1"/>
    <property type="molecule type" value="Genomic_DNA"/>
</dbReference>
<sequence>MKKSKGVRKRERSEKGDGRVGQKKKGKEQSTFCVFRYSSALEGMQSCSIQSLVVVRGMGSCFLAKINPQGHGRVSGEGDEKVKLVLSDKLPPDPWLGGEKRHLHNHAQGVAAKVEQALSLALV</sequence>